<feature type="transmembrane region" description="Helical" evidence="1">
    <location>
        <begin position="39"/>
        <end position="58"/>
    </location>
</feature>
<proteinExistence type="predicted"/>
<keyword evidence="1" id="KW-0472">Membrane</keyword>
<keyword evidence="1" id="KW-1133">Transmembrane helix</keyword>
<evidence type="ECO:0000256" key="1">
    <source>
        <dbReference type="SAM" id="Phobius"/>
    </source>
</evidence>
<name>A0ABU0EN13_9PSEU</name>
<dbReference type="RefSeq" id="WP_306988462.1">
    <property type="nucleotide sequence ID" value="NZ_JAUSUT010000001.1"/>
</dbReference>
<feature type="transmembrane region" description="Helical" evidence="1">
    <location>
        <begin position="12"/>
        <end position="33"/>
    </location>
</feature>
<evidence type="ECO:0000313" key="3">
    <source>
        <dbReference type="Proteomes" id="UP001229651"/>
    </source>
</evidence>
<dbReference type="EMBL" id="JAUSUT010000001">
    <property type="protein sequence ID" value="MDQ0376554.1"/>
    <property type="molecule type" value="Genomic_DNA"/>
</dbReference>
<evidence type="ECO:0000313" key="2">
    <source>
        <dbReference type="EMBL" id="MDQ0376554.1"/>
    </source>
</evidence>
<comment type="caution">
    <text evidence="2">The sequence shown here is derived from an EMBL/GenBank/DDBJ whole genome shotgun (WGS) entry which is preliminary data.</text>
</comment>
<sequence length="66" mass="6747">MSADRDSLARHRAYSLLMITVLLLTAALLLMLITPAAPGVTFGTAVAAGAALVTAATVRPRGGGRR</sequence>
<dbReference type="Proteomes" id="UP001229651">
    <property type="component" value="Unassembled WGS sequence"/>
</dbReference>
<evidence type="ECO:0008006" key="4">
    <source>
        <dbReference type="Google" id="ProtNLM"/>
    </source>
</evidence>
<keyword evidence="3" id="KW-1185">Reference proteome</keyword>
<accession>A0ABU0EN13</accession>
<protein>
    <recommendedName>
        <fullName evidence="4">Secreted protein</fullName>
    </recommendedName>
</protein>
<reference evidence="2 3" key="1">
    <citation type="submission" date="2023-07" db="EMBL/GenBank/DDBJ databases">
        <title>Sequencing the genomes of 1000 actinobacteria strains.</title>
        <authorList>
            <person name="Klenk H.-P."/>
        </authorList>
    </citation>
    <scope>NUCLEOTIDE SEQUENCE [LARGE SCALE GENOMIC DNA]</scope>
    <source>
        <strain evidence="2 3">DSM 45805</strain>
    </source>
</reference>
<organism evidence="2 3">
    <name type="scientific">Amycolatopsis thermophila</name>
    <dbReference type="NCBI Taxonomy" id="206084"/>
    <lineage>
        <taxon>Bacteria</taxon>
        <taxon>Bacillati</taxon>
        <taxon>Actinomycetota</taxon>
        <taxon>Actinomycetes</taxon>
        <taxon>Pseudonocardiales</taxon>
        <taxon>Pseudonocardiaceae</taxon>
        <taxon>Amycolatopsis</taxon>
    </lineage>
</organism>
<keyword evidence="1" id="KW-0812">Transmembrane</keyword>
<gene>
    <name evidence="2" type="ORF">FB470_000548</name>
</gene>